<feature type="domain" description="Glycosyltransferase subfamily 4-like N-terminal" evidence="3">
    <location>
        <begin position="11"/>
        <end position="161"/>
    </location>
</feature>
<protein>
    <submittedName>
        <fullName evidence="4">Glycosyltransferase involved in cell wall bisynthesis</fullName>
    </submittedName>
</protein>
<dbReference type="GO" id="GO:0009103">
    <property type="term" value="P:lipopolysaccharide biosynthetic process"/>
    <property type="evidence" value="ECO:0007669"/>
    <property type="project" value="TreeGrafter"/>
</dbReference>
<dbReference type="PANTHER" id="PTHR46401">
    <property type="entry name" value="GLYCOSYLTRANSFERASE WBBK-RELATED"/>
    <property type="match status" value="1"/>
</dbReference>
<gene>
    <name evidence="4" type="ORF">SAMN05444158_0069</name>
</gene>
<dbReference type="Gene3D" id="3.40.50.2000">
    <property type="entry name" value="Glycogen Phosphorylase B"/>
    <property type="match status" value="2"/>
</dbReference>
<dbReference type="GO" id="GO:0016757">
    <property type="term" value="F:glycosyltransferase activity"/>
    <property type="evidence" value="ECO:0007669"/>
    <property type="project" value="InterPro"/>
</dbReference>
<dbReference type="Pfam" id="PF00534">
    <property type="entry name" value="Glycos_transf_1"/>
    <property type="match status" value="1"/>
</dbReference>
<evidence type="ECO:0000313" key="5">
    <source>
        <dbReference type="Proteomes" id="UP000243904"/>
    </source>
</evidence>
<sequence length="365" mass="41607">MIALAGTDNGGTYQYTLSMLQALRHTSGFDITLYGDPQNRDFIELGYPIRPFIESRARQMTALAARNLHIGLSDPFVSEDVLLAPIYSLALLHTSKPFAFTLHDLQENYYPENFSRWTRFWRHQVYTRLLARTRRVICESSYVKKDIMRFFGMAEERTVVITAPPLRQFMADESSETLQATRRRLQLPDKFLFYPAQFWVHKNHSRLLEAFREVVAEVPDLKLVLTGKKRDEYEAVMAAVAKFGLSEKVCHLGYVAQEDLQAIYRLATALVMPSLFESVSIPIYEAFQVGTPVAASGILAIPEQVGDAGLLFDPMSVNSIRDAMLKIVKYPDTARLLGQRGREKMLAMTPERYGAQLQNLLLELR</sequence>
<dbReference type="CDD" id="cd03809">
    <property type="entry name" value="GT4_MtfB-like"/>
    <property type="match status" value="1"/>
</dbReference>
<organism evidence="4 5">
    <name type="scientific">Bradyrhizobium canariense</name>
    <dbReference type="NCBI Taxonomy" id="255045"/>
    <lineage>
        <taxon>Bacteria</taxon>
        <taxon>Pseudomonadati</taxon>
        <taxon>Pseudomonadota</taxon>
        <taxon>Alphaproteobacteria</taxon>
        <taxon>Hyphomicrobiales</taxon>
        <taxon>Nitrobacteraceae</taxon>
        <taxon>Bradyrhizobium</taxon>
    </lineage>
</organism>
<dbReference type="InterPro" id="IPR001296">
    <property type="entry name" value="Glyco_trans_1"/>
</dbReference>
<dbReference type="Proteomes" id="UP000243904">
    <property type="component" value="Chromosome I"/>
</dbReference>
<keyword evidence="5" id="KW-1185">Reference proteome</keyword>
<evidence type="ECO:0000259" key="2">
    <source>
        <dbReference type="Pfam" id="PF00534"/>
    </source>
</evidence>
<evidence type="ECO:0000313" key="4">
    <source>
        <dbReference type="EMBL" id="SDR81103.1"/>
    </source>
</evidence>
<accession>A0A1H1M2T4</accession>
<evidence type="ECO:0000256" key="1">
    <source>
        <dbReference type="ARBA" id="ARBA00022679"/>
    </source>
</evidence>
<keyword evidence="1 4" id="KW-0808">Transferase</keyword>
<dbReference type="InterPro" id="IPR028098">
    <property type="entry name" value="Glyco_trans_4-like_N"/>
</dbReference>
<reference evidence="5" key="1">
    <citation type="submission" date="2016-10" db="EMBL/GenBank/DDBJ databases">
        <authorList>
            <person name="Varghese N."/>
            <person name="Submissions S."/>
        </authorList>
    </citation>
    <scope>NUCLEOTIDE SEQUENCE [LARGE SCALE GENOMIC DNA]</scope>
    <source>
        <strain evidence="5">GAS369</strain>
    </source>
</reference>
<dbReference type="EMBL" id="LT629750">
    <property type="protein sequence ID" value="SDR81103.1"/>
    <property type="molecule type" value="Genomic_DNA"/>
</dbReference>
<dbReference type="PANTHER" id="PTHR46401:SF2">
    <property type="entry name" value="GLYCOSYLTRANSFERASE WBBK-RELATED"/>
    <property type="match status" value="1"/>
</dbReference>
<dbReference type="AlphaFoldDB" id="A0A1H1M2T4"/>
<evidence type="ECO:0000259" key="3">
    <source>
        <dbReference type="Pfam" id="PF13439"/>
    </source>
</evidence>
<proteinExistence type="predicted"/>
<name>A0A1H1M2T4_9BRAD</name>
<dbReference type="Pfam" id="PF13439">
    <property type="entry name" value="Glyco_transf_4"/>
    <property type="match status" value="1"/>
</dbReference>
<feature type="domain" description="Glycosyl transferase family 1" evidence="2">
    <location>
        <begin position="187"/>
        <end position="343"/>
    </location>
</feature>
<dbReference type="SUPFAM" id="SSF53756">
    <property type="entry name" value="UDP-Glycosyltransferase/glycogen phosphorylase"/>
    <property type="match status" value="1"/>
</dbReference>